<gene>
    <name evidence="1" type="ORF">RJG54_00555</name>
</gene>
<protein>
    <submittedName>
        <fullName evidence="1">DUF3987 domain-containing protein</fullName>
    </submittedName>
</protein>
<dbReference type="EMBL" id="CP134846">
    <property type="protein sequence ID" value="WNL16921.1"/>
    <property type="molecule type" value="Genomic_DNA"/>
</dbReference>
<accession>A0AA96I404</accession>
<dbReference type="Pfam" id="PF13148">
    <property type="entry name" value="DUF3987"/>
    <property type="match status" value="1"/>
</dbReference>
<sequence length="471" mass="53129">MSQLKNWLIEDEPATKKSKNILAKMPSNLVGLIGVADKKTFVSTDVLAITSLSVLAPLCSGIKLFRNIDDIDGDRVVVYVASFFRSGGGKTSAVNLLKDAFLGWLDEYYAKEYEINEKLKEELEKELEVCKDAQEKKLLIKKLNALKSGVDVFIPNATEAGLKESLKNGSTPLITLDNLGKMISIAKRNEHVGQLLKMVDEIFDSANFSTNRTLSQGRTQNIKIGGLGLYAASTLGNSGLSSKMIYEGLEDGLLNRFLIVFQQEIEKNIPFEKYLSKEELKEFVIFAKKFYVYASKYNLLLSEEAKQEAIKFNAKISKEFRTKYSIGDETSGFTSRSITMLYRIAIIFHITENCEAESPDNIEALLDKTVCFDREMILLSKETMLSAIDFFEYVKKEHTFKILDVANQNSRKSAAQKVLESIQRLCEKNKHCTIRQITQASRIAQKDGLLQILDDLLSIDKIKKEGKFYTI</sequence>
<reference evidence="1" key="1">
    <citation type="submission" date="2023-09" db="EMBL/GenBank/DDBJ databases">
        <title>Arcobacter tbilisiensis sp. nov. isolated from chicken meat in Tbilisi, Georgia.</title>
        <authorList>
            <person name="Matthias R."/>
            <person name="Zautner A.E."/>
        </authorList>
    </citation>
    <scope>NUCLEOTIDE SEQUENCE</scope>
    <source>
        <strain evidence="1">LEO 107</strain>
    </source>
</reference>
<proteinExistence type="predicted"/>
<dbReference type="InterPro" id="IPR025048">
    <property type="entry name" value="DUF3987"/>
</dbReference>
<name>A0AA96I404_9BACT</name>
<organism evidence="1">
    <name type="scientific">Arcobacter sp. AZ-2023</name>
    <dbReference type="NCBI Taxonomy" id="3074453"/>
    <lineage>
        <taxon>Bacteria</taxon>
        <taxon>Pseudomonadati</taxon>
        <taxon>Campylobacterota</taxon>
        <taxon>Epsilonproteobacteria</taxon>
        <taxon>Campylobacterales</taxon>
        <taxon>Arcobacteraceae</taxon>
        <taxon>Arcobacter</taxon>
    </lineage>
</organism>
<dbReference type="AlphaFoldDB" id="A0AA96I404"/>
<evidence type="ECO:0000313" key="1">
    <source>
        <dbReference type="EMBL" id="WNL16921.1"/>
    </source>
</evidence>